<proteinExistence type="predicted"/>
<protein>
    <recommendedName>
        <fullName evidence="1">Exonuclease domain-containing protein</fullName>
    </recommendedName>
</protein>
<keyword evidence="3" id="KW-1185">Reference proteome</keyword>
<dbReference type="InterPro" id="IPR036397">
    <property type="entry name" value="RNaseH_sf"/>
</dbReference>
<dbReference type="SUPFAM" id="SSF53098">
    <property type="entry name" value="Ribonuclease H-like"/>
    <property type="match status" value="1"/>
</dbReference>
<dbReference type="Gene3D" id="3.90.550.50">
    <property type="match status" value="1"/>
</dbReference>
<dbReference type="Pfam" id="PF04646">
    <property type="entry name" value="DUF604"/>
    <property type="match status" value="1"/>
</dbReference>
<dbReference type="EMBL" id="JAIVGD010000001">
    <property type="protein sequence ID" value="KAH0780574.1"/>
    <property type="molecule type" value="Genomic_DNA"/>
</dbReference>
<name>A0ABQ7WIL5_SOLTU</name>
<dbReference type="Proteomes" id="UP000826656">
    <property type="component" value="Unassembled WGS sequence"/>
</dbReference>
<dbReference type="SMART" id="SM00479">
    <property type="entry name" value="EXOIII"/>
    <property type="match status" value="1"/>
</dbReference>
<evidence type="ECO:0000259" key="1">
    <source>
        <dbReference type="SMART" id="SM00479"/>
    </source>
</evidence>
<evidence type="ECO:0000313" key="2">
    <source>
        <dbReference type="EMBL" id="KAH0780574.1"/>
    </source>
</evidence>
<feature type="domain" description="Exonuclease" evidence="1">
    <location>
        <begin position="350"/>
        <end position="523"/>
    </location>
</feature>
<reference evidence="2 3" key="1">
    <citation type="journal article" date="2021" name="bioRxiv">
        <title>Chromosome-scale and haplotype-resolved genome assembly of a tetraploid potato cultivar.</title>
        <authorList>
            <person name="Sun H."/>
            <person name="Jiao W.-B."/>
            <person name="Krause K."/>
            <person name="Campoy J.A."/>
            <person name="Goel M."/>
            <person name="Folz-Donahue K."/>
            <person name="Kukat C."/>
            <person name="Huettel B."/>
            <person name="Schneeberger K."/>
        </authorList>
    </citation>
    <scope>NUCLEOTIDE SEQUENCE [LARGE SCALE GENOMIC DNA]</scope>
    <source>
        <strain evidence="2">SolTubOtavaFocal</strain>
        <tissue evidence="2">Leaves</tissue>
    </source>
</reference>
<dbReference type="InterPro" id="IPR006740">
    <property type="entry name" value="DUF604"/>
</dbReference>
<organism evidence="2 3">
    <name type="scientific">Solanum tuberosum</name>
    <name type="common">Potato</name>
    <dbReference type="NCBI Taxonomy" id="4113"/>
    <lineage>
        <taxon>Eukaryota</taxon>
        <taxon>Viridiplantae</taxon>
        <taxon>Streptophyta</taxon>
        <taxon>Embryophyta</taxon>
        <taxon>Tracheophyta</taxon>
        <taxon>Spermatophyta</taxon>
        <taxon>Magnoliopsida</taxon>
        <taxon>eudicotyledons</taxon>
        <taxon>Gunneridae</taxon>
        <taxon>Pentapetalae</taxon>
        <taxon>asterids</taxon>
        <taxon>lamiids</taxon>
        <taxon>Solanales</taxon>
        <taxon>Solanaceae</taxon>
        <taxon>Solanoideae</taxon>
        <taxon>Solaneae</taxon>
        <taxon>Solanum</taxon>
    </lineage>
</organism>
<gene>
    <name evidence="2" type="ORF">KY290_000172</name>
</gene>
<sequence>MPYNKHGMPFAIRMVRVIQETFMEEHDSSTVRWYVMADDDTVLMIENLVNVLSKYDHMKYYYVGMNSECIVSNFGMSFQMAFGGAGYALSYPLAQALAKNMDTCIKRYPYLYGSDHILQACIADLGVTITLEKGFHQIDLRRDISGFLSAHPQSPFISLHHLDLVSPIFPSMNHYDALNHLMKAASVDQSRLLQQSTCYNKRHNWTFSVSWGYSVQIYDKIISQSYLQTPIETFGEWRKGAWPPYMFNVRKFNNNNNYSCDEVPNILFFDSLEGTRLNHIVTTYVKKNHRICANNDDDHSSNGVMKVHVFSPMDKLHVGDGNRRECCDIIQPIGMDSMAIKLRTYGEHDPIVFFDLEMRYSNPGQDWVLLEFGSIFVCPRRLIELDSYSTLIRPDDPLFLDTFSDLSNGITREALASAPHFSQVAKKIYQILHGKIWAGHNIQRFDCVKIKGAFDGINRPSPEYRHLIDSLPLLKKWFGKRAGNMKLDSLAAYFGFEDQVHRSLDDVRMNLEVVKHCGSVLFLESIFPFIFPQDSWISPNEVTIPSIYAIPASFYDGNNPKIRVMHDDIDLKLYCIRLNVRFGIRIFNDVNPRFTFVVDASFRLCEVLDKCDVHVKKRYAECGGDSEWKPVVNRDYQNICLQLKARVLDDDIVEWETKIEIDHNGIYTNQRVEYSNFDSKELERLFIPGMYVDAFFSFDTFDTKKAGINLVVDKLIIYH</sequence>
<evidence type="ECO:0000313" key="3">
    <source>
        <dbReference type="Proteomes" id="UP000826656"/>
    </source>
</evidence>
<dbReference type="PANTHER" id="PTHR10811">
    <property type="entry name" value="FRINGE-RELATED"/>
    <property type="match status" value="1"/>
</dbReference>
<comment type="caution">
    <text evidence="2">The sequence shown here is derived from an EMBL/GenBank/DDBJ whole genome shotgun (WGS) entry which is preliminary data.</text>
</comment>
<dbReference type="Pfam" id="PF00929">
    <property type="entry name" value="RNase_T"/>
    <property type="match status" value="1"/>
</dbReference>
<dbReference type="InterPro" id="IPR013520">
    <property type="entry name" value="Ribonucl_H"/>
</dbReference>
<dbReference type="InterPro" id="IPR012337">
    <property type="entry name" value="RNaseH-like_sf"/>
</dbReference>
<accession>A0ABQ7WIL5</accession>
<dbReference type="Gene3D" id="3.30.420.10">
    <property type="entry name" value="Ribonuclease H-like superfamily/Ribonuclease H"/>
    <property type="match status" value="1"/>
</dbReference>
<dbReference type="CDD" id="cd06127">
    <property type="entry name" value="DEDDh"/>
    <property type="match status" value="1"/>
</dbReference>